<proteinExistence type="inferred from homology"/>
<evidence type="ECO:0000256" key="7">
    <source>
        <dbReference type="PIRSR" id="PIRSR000446-1"/>
    </source>
</evidence>
<evidence type="ECO:0000256" key="6">
    <source>
        <dbReference type="PIRNR" id="PIRNR000446"/>
    </source>
</evidence>
<feature type="active site" evidence="7">
    <location>
        <position position="200"/>
    </location>
</feature>
<dbReference type="GO" id="GO:0006633">
    <property type="term" value="P:fatty acid biosynthetic process"/>
    <property type="evidence" value="ECO:0007669"/>
    <property type="project" value="TreeGrafter"/>
</dbReference>
<dbReference type="PANTHER" id="PTHR42681">
    <property type="entry name" value="MALONYL-COA-ACYL CARRIER PROTEIN TRANSACYLASE, MITOCHONDRIAL"/>
    <property type="match status" value="1"/>
</dbReference>
<dbReference type="NCBIfam" id="TIGR00128">
    <property type="entry name" value="fabD"/>
    <property type="match status" value="1"/>
</dbReference>
<dbReference type="KEGG" id="dao:Desac_0016"/>
<protein>
    <recommendedName>
        <fullName evidence="2 6">Malonyl CoA-acyl carrier protein transacylase</fullName>
        <ecNumber evidence="1 6">2.3.1.39</ecNumber>
    </recommendedName>
</protein>
<evidence type="ECO:0000256" key="2">
    <source>
        <dbReference type="ARBA" id="ARBA00018953"/>
    </source>
</evidence>
<dbReference type="PIRSF" id="PIRSF000446">
    <property type="entry name" value="Mct"/>
    <property type="match status" value="1"/>
</dbReference>
<reference evidence="9 10" key="1">
    <citation type="journal article" date="2011" name="Stand. Genomic Sci.">
        <title>Complete genome sequence of the acetate-degrading sulfate reducer Desulfobacca acetoxidans type strain (ASRB2).</title>
        <authorList>
            <person name="Goker M."/>
            <person name="Teshima H."/>
            <person name="Lapidus A."/>
            <person name="Nolan M."/>
            <person name="Lucas S."/>
            <person name="Hammon N."/>
            <person name="Deshpande S."/>
            <person name="Cheng J.F."/>
            <person name="Tapia R."/>
            <person name="Han C."/>
            <person name="Goodwin L."/>
            <person name="Pitluck S."/>
            <person name="Huntemann M."/>
            <person name="Liolios K."/>
            <person name="Ivanova N."/>
            <person name="Pagani I."/>
            <person name="Mavromatis K."/>
            <person name="Ovchinikova G."/>
            <person name="Pati A."/>
            <person name="Chen A."/>
            <person name="Palaniappan K."/>
            <person name="Land M."/>
            <person name="Hauser L."/>
            <person name="Brambilla E.M."/>
            <person name="Rohde M."/>
            <person name="Spring S."/>
            <person name="Detter J.C."/>
            <person name="Woyke T."/>
            <person name="Bristow J."/>
            <person name="Eisen J.A."/>
            <person name="Markowitz V."/>
            <person name="Hugenholtz P."/>
            <person name="Kyrpides N.C."/>
            <person name="Klenk H.P."/>
        </authorList>
    </citation>
    <scope>NUCLEOTIDE SEQUENCE [LARGE SCALE GENOMIC DNA]</scope>
    <source>
        <strain evidence="10">ATCC 700848 / DSM 11109 / ASRB2</strain>
    </source>
</reference>
<dbReference type="GO" id="GO:0004314">
    <property type="term" value="F:[acyl-carrier-protein] S-malonyltransferase activity"/>
    <property type="evidence" value="ECO:0007669"/>
    <property type="project" value="UniProtKB-EC"/>
</dbReference>
<comment type="similarity">
    <text evidence="6">Belongs to the fabD family.</text>
</comment>
<dbReference type="InterPro" id="IPR024925">
    <property type="entry name" value="Malonyl_CoA-ACP_transAc"/>
</dbReference>
<dbReference type="InterPro" id="IPR014043">
    <property type="entry name" value="Acyl_transferase_dom"/>
</dbReference>
<dbReference type="SUPFAM" id="SSF55048">
    <property type="entry name" value="Probable ACP-binding domain of malonyl-CoA ACP transacylase"/>
    <property type="match status" value="1"/>
</dbReference>
<dbReference type="InterPro" id="IPR001227">
    <property type="entry name" value="Ac_transferase_dom_sf"/>
</dbReference>
<dbReference type="HOGENOM" id="CLU_030558_1_1_7"/>
<dbReference type="eggNOG" id="COG0331">
    <property type="taxonomic scope" value="Bacteria"/>
</dbReference>
<comment type="catalytic activity">
    <reaction evidence="5 6">
        <text>holo-[ACP] + malonyl-CoA = malonyl-[ACP] + CoA</text>
        <dbReference type="Rhea" id="RHEA:41792"/>
        <dbReference type="Rhea" id="RHEA-COMP:9623"/>
        <dbReference type="Rhea" id="RHEA-COMP:9685"/>
        <dbReference type="ChEBI" id="CHEBI:57287"/>
        <dbReference type="ChEBI" id="CHEBI:57384"/>
        <dbReference type="ChEBI" id="CHEBI:64479"/>
        <dbReference type="ChEBI" id="CHEBI:78449"/>
        <dbReference type="EC" id="2.3.1.39"/>
    </reaction>
</comment>
<evidence type="ECO:0000256" key="3">
    <source>
        <dbReference type="ARBA" id="ARBA00022679"/>
    </source>
</evidence>
<keyword evidence="4 6" id="KW-0012">Acyltransferase</keyword>
<dbReference type="STRING" id="880072.Desac_0016"/>
<evidence type="ECO:0000313" key="9">
    <source>
        <dbReference type="EMBL" id="AEB07915.1"/>
    </source>
</evidence>
<dbReference type="Pfam" id="PF00698">
    <property type="entry name" value="Acyl_transf_1"/>
    <property type="match status" value="1"/>
</dbReference>
<dbReference type="Proteomes" id="UP000000483">
    <property type="component" value="Chromosome"/>
</dbReference>
<keyword evidence="10" id="KW-1185">Reference proteome</keyword>
<feature type="active site" evidence="7">
    <location>
        <position position="92"/>
    </location>
</feature>
<evidence type="ECO:0000256" key="5">
    <source>
        <dbReference type="ARBA" id="ARBA00048462"/>
    </source>
</evidence>
<dbReference type="AlphaFoldDB" id="F2NGK8"/>
<evidence type="ECO:0000313" key="10">
    <source>
        <dbReference type="Proteomes" id="UP000000483"/>
    </source>
</evidence>
<evidence type="ECO:0000256" key="4">
    <source>
        <dbReference type="ARBA" id="ARBA00023315"/>
    </source>
</evidence>
<dbReference type="Gene3D" id="3.40.366.10">
    <property type="entry name" value="Malonyl-Coenzyme A Acyl Carrier Protein, domain 2"/>
    <property type="match status" value="1"/>
</dbReference>
<keyword evidence="3 6" id="KW-0808">Transferase</keyword>
<sequence length="314" mass="33870">MSKKIAMVFPGQGSQYVGMGKTLYESDIEAQKLFAQAEEITGLPLRKLCFEGPMEELTQTVNLQPAVTMLNMALYRALKRAGVQPDFVAGHSLGEYSALYAAGVLSEADTLKAVQRRGQLMHREAEKYPGAMAAIVGLPIVQAVELLTPLTLGGRFALANYNAPEQLVVSGAKEEIAEAMAMAKKAGVRAIPLAVSGAWHSPLMEGATADFTALLTTLTFQAPSIPVLLNVTGQPVSNPAVIRDCMCRQLTSSVKWTQSIDHMRGGGVERWVEVGPKNVLKGLVRKIIPKDEPFHFHNVEDPASLATFLETLAV</sequence>
<dbReference type="SMART" id="SM00827">
    <property type="entry name" value="PKS_AT"/>
    <property type="match status" value="1"/>
</dbReference>
<accession>F2NGK8</accession>
<feature type="domain" description="Malonyl-CoA:ACP transacylase (MAT)" evidence="8">
    <location>
        <begin position="8"/>
        <end position="314"/>
    </location>
</feature>
<dbReference type="RefSeq" id="WP_013705030.1">
    <property type="nucleotide sequence ID" value="NC_015388.1"/>
</dbReference>
<dbReference type="Gene3D" id="3.30.70.250">
    <property type="entry name" value="Malonyl-CoA ACP transacylase, ACP-binding"/>
    <property type="match status" value="1"/>
</dbReference>
<dbReference type="GO" id="GO:0005829">
    <property type="term" value="C:cytosol"/>
    <property type="evidence" value="ECO:0007669"/>
    <property type="project" value="TreeGrafter"/>
</dbReference>
<dbReference type="InterPro" id="IPR016036">
    <property type="entry name" value="Malonyl_transacylase_ACP-bd"/>
</dbReference>
<dbReference type="EC" id="2.3.1.39" evidence="1 6"/>
<reference evidence="10" key="2">
    <citation type="submission" date="2011-03" db="EMBL/GenBank/DDBJ databases">
        <title>The complete genome of Desulfobacca acetoxidans DSM 11109.</title>
        <authorList>
            <consortium name="US DOE Joint Genome Institute (JGI-PGF)"/>
            <person name="Lucas S."/>
            <person name="Copeland A."/>
            <person name="Lapidus A."/>
            <person name="Bruce D."/>
            <person name="Goodwin L."/>
            <person name="Pitluck S."/>
            <person name="Peters L."/>
            <person name="Kyrpides N."/>
            <person name="Mavromatis K."/>
            <person name="Ivanova N."/>
            <person name="Ovchinnikova G."/>
            <person name="Teshima H."/>
            <person name="Detter J.C."/>
            <person name="Han C."/>
            <person name="Land M."/>
            <person name="Hauser L."/>
            <person name="Markowitz V."/>
            <person name="Cheng J.-F."/>
            <person name="Hugenholtz P."/>
            <person name="Woyke T."/>
            <person name="Wu D."/>
            <person name="Spring S."/>
            <person name="Schueler E."/>
            <person name="Brambilla E."/>
            <person name="Klenk H.-P."/>
            <person name="Eisen J.A."/>
        </authorList>
    </citation>
    <scope>NUCLEOTIDE SEQUENCE [LARGE SCALE GENOMIC DNA]</scope>
    <source>
        <strain evidence="10">ATCC 700848 / DSM 11109 / ASRB2</strain>
    </source>
</reference>
<evidence type="ECO:0000256" key="1">
    <source>
        <dbReference type="ARBA" id="ARBA00013258"/>
    </source>
</evidence>
<dbReference type="EMBL" id="CP002629">
    <property type="protein sequence ID" value="AEB07915.1"/>
    <property type="molecule type" value="Genomic_DNA"/>
</dbReference>
<organism evidence="9 10">
    <name type="scientific">Desulfobacca acetoxidans (strain ATCC 700848 / DSM 11109 / ASRB2)</name>
    <dbReference type="NCBI Taxonomy" id="880072"/>
    <lineage>
        <taxon>Bacteria</taxon>
        <taxon>Pseudomonadati</taxon>
        <taxon>Thermodesulfobacteriota</taxon>
        <taxon>Desulfobaccia</taxon>
        <taxon>Desulfobaccales</taxon>
        <taxon>Desulfobaccaceae</taxon>
        <taxon>Desulfobacca</taxon>
    </lineage>
</organism>
<dbReference type="InterPro" id="IPR050858">
    <property type="entry name" value="Mal-CoA-ACP_Trans/PKS_FabD"/>
</dbReference>
<evidence type="ECO:0000259" key="8">
    <source>
        <dbReference type="SMART" id="SM00827"/>
    </source>
</evidence>
<name>F2NGK8_DESAR</name>
<dbReference type="InterPro" id="IPR016035">
    <property type="entry name" value="Acyl_Trfase/lysoPLipase"/>
</dbReference>
<gene>
    <name evidence="9" type="ordered locus">Desac_0016</name>
</gene>
<dbReference type="InterPro" id="IPR004410">
    <property type="entry name" value="Malonyl_CoA-ACP_transAc_FabD"/>
</dbReference>
<dbReference type="SUPFAM" id="SSF52151">
    <property type="entry name" value="FabD/lysophospholipase-like"/>
    <property type="match status" value="1"/>
</dbReference>
<dbReference type="PANTHER" id="PTHR42681:SF1">
    <property type="entry name" value="MALONYL-COA-ACYL CARRIER PROTEIN TRANSACYLASE, MITOCHONDRIAL"/>
    <property type="match status" value="1"/>
</dbReference>